<reference evidence="8 9" key="1">
    <citation type="submission" date="2023-07" db="EMBL/GenBank/DDBJ databases">
        <title>Sorghum-associated microbial communities from plants grown in Nebraska, USA.</title>
        <authorList>
            <person name="Schachtman D."/>
        </authorList>
    </citation>
    <scope>NUCLEOTIDE SEQUENCE [LARGE SCALE GENOMIC DNA]</scope>
    <source>
        <strain evidence="8 9">BE308</strain>
    </source>
</reference>
<evidence type="ECO:0008006" key="10">
    <source>
        <dbReference type="Google" id="ProtNLM"/>
    </source>
</evidence>
<evidence type="ECO:0000256" key="4">
    <source>
        <dbReference type="ARBA" id="ARBA00022801"/>
    </source>
</evidence>
<dbReference type="CDD" id="cd11010">
    <property type="entry name" value="S1-P1_nuclease"/>
    <property type="match status" value="1"/>
</dbReference>
<keyword evidence="6" id="KW-0325">Glycoprotein</keyword>
<feature type="signal peptide" evidence="7">
    <location>
        <begin position="1"/>
        <end position="32"/>
    </location>
</feature>
<dbReference type="PANTHER" id="PTHR33146">
    <property type="entry name" value="ENDONUCLEASE 4"/>
    <property type="match status" value="1"/>
</dbReference>
<evidence type="ECO:0000256" key="2">
    <source>
        <dbReference type="ARBA" id="ARBA00022723"/>
    </source>
</evidence>
<feature type="chain" id="PRO_5045920542" description="Endonuclease" evidence="7">
    <location>
        <begin position="33"/>
        <end position="269"/>
    </location>
</feature>
<keyword evidence="1" id="KW-0540">Nuclease</keyword>
<proteinExistence type="predicted"/>
<keyword evidence="9" id="KW-1185">Reference proteome</keyword>
<gene>
    <name evidence="8" type="ORF">J2X15_003254</name>
</gene>
<organism evidence="8 9">
    <name type="scientific">Rhodoferax saidenbachensis</name>
    <dbReference type="NCBI Taxonomy" id="1484693"/>
    <lineage>
        <taxon>Bacteria</taxon>
        <taxon>Pseudomonadati</taxon>
        <taxon>Pseudomonadota</taxon>
        <taxon>Betaproteobacteria</taxon>
        <taxon>Burkholderiales</taxon>
        <taxon>Comamonadaceae</taxon>
        <taxon>Rhodoferax</taxon>
    </lineage>
</organism>
<keyword evidence="4" id="KW-0378">Hydrolase</keyword>
<evidence type="ECO:0000313" key="8">
    <source>
        <dbReference type="EMBL" id="MDR7307949.1"/>
    </source>
</evidence>
<dbReference type="Proteomes" id="UP001268089">
    <property type="component" value="Unassembled WGS sequence"/>
</dbReference>
<evidence type="ECO:0000256" key="7">
    <source>
        <dbReference type="SAM" id="SignalP"/>
    </source>
</evidence>
<evidence type="ECO:0000256" key="5">
    <source>
        <dbReference type="ARBA" id="ARBA00023157"/>
    </source>
</evidence>
<protein>
    <recommendedName>
        <fullName evidence="10">Endonuclease</fullName>
    </recommendedName>
</protein>
<keyword evidence="5" id="KW-1015">Disulfide bond</keyword>
<sequence length="269" mass="29953">MFHTKHLNPKLRRFACAIVVRMLAMLATVAFASQAGAWGVQGHQVVAGIAQKHLSPKTRAEVERLLQVEPGATLESISTWADEHKNRTTAPWHYVNFPRDTCVYEAKRDCPDGQCLIAAIQRQIEALGSAVPDEKRLLALKYLVHLIADVHQPLHAGYLDDKGGNKYQLQAFMRGSNLHAVWDTGLIRNLDEGPSEIAKRLTDASLNQASLELEPIRAAEESCKIVGTPGFYPDRKIDATYIRRYTPVMESRLQLAGLRLAGILNRALK</sequence>
<name>A0ABU1ZQZ4_9BURK</name>
<evidence type="ECO:0000256" key="1">
    <source>
        <dbReference type="ARBA" id="ARBA00022722"/>
    </source>
</evidence>
<comment type="caution">
    <text evidence="8">The sequence shown here is derived from an EMBL/GenBank/DDBJ whole genome shotgun (WGS) entry which is preliminary data.</text>
</comment>
<dbReference type="Pfam" id="PF02265">
    <property type="entry name" value="S1-P1_nuclease"/>
    <property type="match status" value="1"/>
</dbReference>
<dbReference type="EMBL" id="JAVDXO010000008">
    <property type="protein sequence ID" value="MDR7307949.1"/>
    <property type="molecule type" value="Genomic_DNA"/>
</dbReference>
<dbReference type="Gene3D" id="1.10.575.10">
    <property type="entry name" value="P1 Nuclease"/>
    <property type="match status" value="1"/>
</dbReference>
<dbReference type="InterPro" id="IPR003154">
    <property type="entry name" value="S1/P1nuclease"/>
</dbReference>
<evidence type="ECO:0000313" key="9">
    <source>
        <dbReference type="Proteomes" id="UP001268089"/>
    </source>
</evidence>
<dbReference type="InterPro" id="IPR008947">
    <property type="entry name" value="PLipase_C/P1_nuclease_dom_sf"/>
</dbReference>
<evidence type="ECO:0000256" key="6">
    <source>
        <dbReference type="ARBA" id="ARBA00023180"/>
    </source>
</evidence>
<keyword evidence="3" id="KW-0255">Endonuclease</keyword>
<dbReference type="PANTHER" id="PTHR33146:SF26">
    <property type="entry name" value="ENDONUCLEASE 4"/>
    <property type="match status" value="1"/>
</dbReference>
<evidence type="ECO:0000256" key="3">
    <source>
        <dbReference type="ARBA" id="ARBA00022759"/>
    </source>
</evidence>
<accession>A0ABU1ZQZ4</accession>
<keyword evidence="7" id="KW-0732">Signal</keyword>
<dbReference type="SUPFAM" id="SSF48537">
    <property type="entry name" value="Phospholipase C/P1 nuclease"/>
    <property type="match status" value="1"/>
</dbReference>
<keyword evidence="2" id="KW-0479">Metal-binding</keyword>